<dbReference type="PANTHER" id="PTHR23020">
    <property type="entry name" value="UNCHARACTERIZED NUCLEAR HORMONE RECEPTOR-RELATED"/>
    <property type="match status" value="1"/>
</dbReference>
<dbReference type="EMBL" id="HE600913">
    <property type="protein sequence ID" value="CAP31367.1"/>
    <property type="molecule type" value="Genomic_DNA"/>
</dbReference>
<dbReference type="HOGENOM" id="CLU_038410_1_0_1"/>
<dbReference type="Gene3D" id="1.10.510.10">
    <property type="entry name" value="Transferase(Phosphotransferase) domain 1"/>
    <property type="match status" value="1"/>
</dbReference>
<dbReference type="AlphaFoldDB" id="A8XFA6"/>
<dbReference type="CTD" id="8581656"/>
<organism evidence="2 3">
    <name type="scientific">Caenorhabditis briggsae</name>
    <dbReference type="NCBI Taxonomy" id="6238"/>
    <lineage>
        <taxon>Eukaryota</taxon>
        <taxon>Metazoa</taxon>
        <taxon>Ecdysozoa</taxon>
        <taxon>Nematoda</taxon>
        <taxon>Chromadorea</taxon>
        <taxon>Rhabditida</taxon>
        <taxon>Rhabditina</taxon>
        <taxon>Rhabditomorpha</taxon>
        <taxon>Rhabditoidea</taxon>
        <taxon>Rhabditidae</taxon>
        <taxon>Peloderinae</taxon>
        <taxon>Caenorhabditis</taxon>
    </lineage>
</organism>
<dbReference type="KEGG" id="cbr:CBG_12379"/>
<dbReference type="RefSeq" id="XP_002639663.1">
    <property type="nucleotide sequence ID" value="XM_002639617.1"/>
</dbReference>
<dbReference type="SMART" id="SM00587">
    <property type="entry name" value="CHK"/>
    <property type="match status" value="1"/>
</dbReference>
<dbReference type="OMA" id="DRQKYWE"/>
<dbReference type="InterPro" id="IPR015897">
    <property type="entry name" value="CHK_kinase-like"/>
</dbReference>
<dbReference type="WormBase" id="CBG12379">
    <property type="protein sequence ID" value="CBP41319"/>
    <property type="gene ID" value="WBGene00033337"/>
</dbReference>
<dbReference type="eggNOG" id="ENOG502QVFS">
    <property type="taxonomic scope" value="Eukaryota"/>
</dbReference>
<reference evidence="2 3" key="1">
    <citation type="journal article" date="2003" name="PLoS Biol.">
        <title>The genome sequence of Caenorhabditis briggsae: a platform for comparative genomics.</title>
        <authorList>
            <person name="Stein L.D."/>
            <person name="Bao Z."/>
            <person name="Blasiar D."/>
            <person name="Blumenthal T."/>
            <person name="Brent M.R."/>
            <person name="Chen N."/>
            <person name="Chinwalla A."/>
            <person name="Clarke L."/>
            <person name="Clee C."/>
            <person name="Coghlan A."/>
            <person name="Coulson A."/>
            <person name="D'Eustachio P."/>
            <person name="Fitch D.H."/>
            <person name="Fulton L.A."/>
            <person name="Fulton R.E."/>
            <person name="Griffiths-Jones S."/>
            <person name="Harris T.W."/>
            <person name="Hillier L.W."/>
            <person name="Kamath R."/>
            <person name="Kuwabara P.E."/>
            <person name="Mardis E.R."/>
            <person name="Marra M.A."/>
            <person name="Miner T.L."/>
            <person name="Minx P."/>
            <person name="Mullikin J.C."/>
            <person name="Plumb R.W."/>
            <person name="Rogers J."/>
            <person name="Schein J.E."/>
            <person name="Sohrmann M."/>
            <person name="Spieth J."/>
            <person name="Stajich J.E."/>
            <person name="Wei C."/>
            <person name="Willey D."/>
            <person name="Wilson R.K."/>
            <person name="Durbin R."/>
            <person name="Waterston R.H."/>
        </authorList>
    </citation>
    <scope>NUCLEOTIDE SEQUENCE [LARGE SCALE GENOMIC DNA]</scope>
    <source>
        <strain evidence="2 3">AF16</strain>
    </source>
</reference>
<protein>
    <submittedName>
        <fullName evidence="2">Protein CBG12379</fullName>
    </submittedName>
</protein>
<dbReference type="STRING" id="6238.A8XFA6"/>
<dbReference type="InterPro" id="IPR011009">
    <property type="entry name" value="Kinase-like_dom_sf"/>
</dbReference>
<dbReference type="PANTHER" id="PTHR23020:SF9">
    <property type="entry name" value="CHK KINASE-LIKE DOMAIN-CONTAINING PROTEIN"/>
    <property type="match status" value="1"/>
</dbReference>
<proteinExistence type="predicted"/>
<reference evidence="2 3" key="2">
    <citation type="journal article" date="2011" name="PLoS Genet.">
        <title>Caenorhabditis briggsae recombinant inbred line genotypes reveal inter-strain incompatibility and the evolution of recombination.</title>
        <authorList>
            <person name="Ross J.A."/>
            <person name="Koboldt D.C."/>
            <person name="Staisch J.E."/>
            <person name="Chamberlin H.M."/>
            <person name="Gupta B.P."/>
            <person name="Miller R.D."/>
            <person name="Baird S.E."/>
            <person name="Haag E.S."/>
        </authorList>
    </citation>
    <scope>NUCLEOTIDE SEQUENCE [LARGE SCALE GENOMIC DNA]</scope>
    <source>
        <strain evidence="2 3">AF16</strain>
    </source>
</reference>
<dbReference type="Proteomes" id="UP000008549">
    <property type="component" value="Unassembled WGS sequence"/>
</dbReference>
<evidence type="ECO:0000313" key="4">
    <source>
        <dbReference type="WormBase" id="CBG12379"/>
    </source>
</evidence>
<dbReference type="SUPFAM" id="SSF56112">
    <property type="entry name" value="Protein kinase-like (PK-like)"/>
    <property type="match status" value="1"/>
</dbReference>
<keyword evidence="3" id="KW-1185">Reference proteome</keyword>
<dbReference type="InterPro" id="IPR052961">
    <property type="entry name" value="Oxido-Kinase-like_Enzymes"/>
</dbReference>
<dbReference type="GeneID" id="8581656"/>
<dbReference type="Pfam" id="PF07914">
    <property type="entry name" value="DUF1679"/>
    <property type="match status" value="1"/>
</dbReference>
<feature type="domain" description="CHK kinase-like" evidence="1">
    <location>
        <begin position="164"/>
        <end position="368"/>
    </location>
</feature>
<dbReference type="InterPro" id="IPR012877">
    <property type="entry name" value="Dhs-27"/>
</dbReference>
<name>A8XFA6_CAEBR</name>
<dbReference type="InParanoid" id="A8XFA6"/>
<sequence>MKQLSILENGDGLFNTHVTLQDVQEVIQEQLNTKSILGKNTKYILIGEGNVSAFSNSKGIMSRIILVEPDWTVDADHLPSKFVLKIPYCVHFQGLIRQMMGSNSMSKEQEAGLMMMLEAESHGVHNREVNMNTILEKWEKGETLLNSKIYFSKKFDSDNKSKGFIGMEYVENSVVRHLYVNVKPIELYPVLKSLAYFQAGTLQLNEEEKNSISGFDFAKMAGPALTADGIKGILQQARLINLEKLDEKVKKIEDFGHGVVNFELACNLNKYVGINQPVLVHGDLWSTNILWKERNGKPIADKIIDYAVSRPRLVNIFETYIIHGIHMGNPAEDIVRLFVSTLSGADRQTHWKHLLNQFYIYFLEALQSEKAPYTLDQLKESYRCYFVTGGLALLPLFGPVTQGKLMMCSENEDKEGYKRVITEKMERLLDDIEKYHLLSRNVTKSYKKPVARN</sequence>
<evidence type="ECO:0000259" key="1">
    <source>
        <dbReference type="SMART" id="SM00587"/>
    </source>
</evidence>
<gene>
    <name evidence="2 4" type="ORF">CBG12379</name>
    <name evidence="2" type="ORF">CBG_12379</name>
</gene>
<evidence type="ECO:0000313" key="3">
    <source>
        <dbReference type="Proteomes" id="UP000008549"/>
    </source>
</evidence>
<evidence type="ECO:0000313" key="2">
    <source>
        <dbReference type="EMBL" id="CAP31367.1"/>
    </source>
</evidence>
<accession>A8XFA6</accession>